<feature type="compositionally biased region" description="Low complexity" evidence="8">
    <location>
        <begin position="174"/>
        <end position="206"/>
    </location>
</feature>
<evidence type="ECO:0000256" key="3">
    <source>
        <dbReference type="ARBA" id="ARBA00022692"/>
    </source>
</evidence>
<evidence type="ECO:0000256" key="4">
    <source>
        <dbReference type="ARBA" id="ARBA00022833"/>
    </source>
</evidence>
<feature type="compositionally biased region" description="Basic residues" evidence="8">
    <location>
        <begin position="254"/>
        <end position="263"/>
    </location>
</feature>
<keyword evidence="6" id="KW-0406">Ion transport</keyword>
<dbReference type="OrthoDB" id="5382797at2759"/>
<keyword evidence="4" id="KW-0862">Zinc</keyword>
<feature type="region of interest" description="Disordered" evidence="8">
    <location>
        <begin position="1"/>
        <end position="273"/>
    </location>
</feature>
<keyword evidence="5 9" id="KW-1133">Transmembrane helix</keyword>
<keyword evidence="7 9" id="KW-0472">Membrane</keyword>
<feature type="compositionally biased region" description="Low complexity" evidence="8">
    <location>
        <begin position="238"/>
        <end position="253"/>
    </location>
</feature>
<feature type="transmembrane region" description="Helical" evidence="9">
    <location>
        <begin position="436"/>
        <end position="452"/>
    </location>
</feature>
<protein>
    <recommendedName>
        <fullName evidence="12">Endoplasmic reticulum zinc transporter</fullName>
    </recommendedName>
</protein>
<dbReference type="GO" id="GO:0016020">
    <property type="term" value="C:membrane"/>
    <property type="evidence" value="ECO:0007669"/>
    <property type="project" value="UniProtKB-SubCell"/>
</dbReference>
<dbReference type="InterPro" id="IPR052005">
    <property type="entry name" value="CDF_SLC30A"/>
</dbReference>
<evidence type="ECO:0000256" key="9">
    <source>
        <dbReference type="SAM" id="Phobius"/>
    </source>
</evidence>
<dbReference type="EMBL" id="RWJN01000188">
    <property type="protein sequence ID" value="TCD65294.1"/>
    <property type="molecule type" value="Genomic_DNA"/>
</dbReference>
<organism evidence="10 11">
    <name type="scientific">Steccherinum ochraceum</name>
    <dbReference type="NCBI Taxonomy" id="92696"/>
    <lineage>
        <taxon>Eukaryota</taxon>
        <taxon>Fungi</taxon>
        <taxon>Dikarya</taxon>
        <taxon>Basidiomycota</taxon>
        <taxon>Agaricomycotina</taxon>
        <taxon>Agaricomycetes</taxon>
        <taxon>Polyporales</taxon>
        <taxon>Steccherinaceae</taxon>
        <taxon>Steccherinum</taxon>
    </lineage>
</organism>
<dbReference type="STRING" id="92696.A0A4R0RS45"/>
<evidence type="ECO:0000256" key="8">
    <source>
        <dbReference type="SAM" id="MobiDB-lite"/>
    </source>
</evidence>
<feature type="region of interest" description="Disordered" evidence="8">
    <location>
        <begin position="325"/>
        <end position="353"/>
    </location>
</feature>
<reference evidence="10 11" key="1">
    <citation type="submission" date="2018-11" db="EMBL/GenBank/DDBJ databases">
        <title>Genome assembly of Steccherinum ochraceum LE-BIN_3174, the white-rot fungus of the Steccherinaceae family (The Residual Polyporoid clade, Polyporales, Basidiomycota).</title>
        <authorList>
            <person name="Fedorova T.V."/>
            <person name="Glazunova O.A."/>
            <person name="Landesman E.O."/>
            <person name="Moiseenko K.V."/>
            <person name="Psurtseva N.V."/>
            <person name="Savinova O.S."/>
            <person name="Shakhova N.V."/>
            <person name="Tyazhelova T.V."/>
            <person name="Vasina D.V."/>
        </authorList>
    </citation>
    <scope>NUCLEOTIDE SEQUENCE [LARGE SCALE GENOMIC DNA]</scope>
    <source>
        <strain evidence="10 11">LE-BIN_3174</strain>
    </source>
</reference>
<keyword evidence="2" id="KW-0813">Transport</keyword>
<feature type="compositionally biased region" description="Low complexity" evidence="8">
    <location>
        <begin position="90"/>
        <end position="108"/>
    </location>
</feature>
<feature type="transmembrane region" description="Helical" evidence="9">
    <location>
        <begin position="394"/>
        <end position="415"/>
    </location>
</feature>
<dbReference type="GO" id="GO:0005794">
    <property type="term" value="C:Golgi apparatus"/>
    <property type="evidence" value="ECO:0007669"/>
    <property type="project" value="UniProtKB-SubCell"/>
</dbReference>
<feature type="transmembrane region" description="Helical" evidence="9">
    <location>
        <begin position="574"/>
        <end position="595"/>
    </location>
</feature>
<evidence type="ECO:0000313" key="11">
    <source>
        <dbReference type="Proteomes" id="UP000292702"/>
    </source>
</evidence>
<evidence type="ECO:0000256" key="1">
    <source>
        <dbReference type="ARBA" id="ARBA00004127"/>
    </source>
</evidence>
<feature type="transmembrane region" description="Helical" evidence="9">
    <location>
        <begin position="548"/>
        <end position="567"/>
    </location>
</feature>
<dbReference type="InterPro" id="IPR027469">
    <property type="entry name" value="Cation_efflux_TMD_sf"/>
</dbReference>
<keyword evidence="3 9" id="KW-0812">Transmembrane</keyword>
<dbReference type="GO" id="GO:0006829">
    <property type="term" value="P:zinc ion transport"/>
    <property type="evidence" value="ECO:0007669"/>
    <property type="project" value="TreeGrafter"/>
</dbReference>
<evidence type="ECO:0000256" key="5">
    <source>
        <dbReference type="ARBA" id="ARBA00022989"/>
    </source>
</evidence>
<proteinExistence type="predicted"/>
<accession>A0A4R0RS45</accession>
<evidence type="ECO:0000256" key="6">
    <source>
        <dbReference type="ARBA" id="ARBA00023065"/>
    </source>
</evidence>
<feature type="transmembrane region" description="Helical" evidence="9">
    <location>
        <begin position="363"/>
        <end position="382"/>
    </location>
</feature>
<dbReference type="AlphaFoldDB" id="A0A4R0RS45"/>
<feature type="compositionally biased region" description="Polar residues" evidence="8">
    <location>
        <begin position="32"/>
        <end position="42"/>
    </location>
</feature>
<evidence type="ECO:0000313" key="10">
    <source>
        <dbReference type="EMBL" id="TCD65294.1"/>
    </source>
</evidence>
<evidence type="ECO:0000256" key="7">
    <source>
        <dbReference type="ARBA" id="ARBA00023136"/>
    </source>
</evidence>
<feature type="transmembrane region" description="Helical" evidence="9">
    <location>
        <begin position="484"/>
        <end position="503"/>
    </location>
</feature>
<sequence length="729" mass="77665">MSVTSSSATAVHIHRRKSSREEDENVLVFPNSLPTVSPTGISPTDGERRMNGGGDVVVANGHDLTPKANGHGALGEYAPPPPQQRIRVNSNPSAPTSAPASSLPASHSHPPPHPPSAGPYRTSFAMHNQAPRSPYANGVSSHLHPGVPNGHNSRHQAPGMRQSLSLPAHSRTRSVSGPFSPSSPSPLSMSFPASNSTPAPSTSNTPGHRRQGSTSAPSYPDLQNPFSAARSVSMSGAPSHGVTPSSSVSSPGNHARRHSRLHSRNLSIYFPRPGSLPSTTIAEDGAQEVDFSSTSSISTLNTPLDESGVLIPSVSSPIPGQRTFKEGFKFGARPPQDPDDPLPSPSGPAGASRSIGADPEFDFAAVAMASIQFILGATLWVSGQQVGSLACTGLGYWVVFDAFGVALGKLLPSWLSRPSMKDYWKRPYGNARMETLFIYAQSIYLIFASVYVCKETVEHLLLSHGEGHHHHSGDEVVDLNGIDFPVTLLCTILTSLITSAIAFDNQAKFVSIANNFIPSIPSLLPVRFRYRATPYTYPPYLMNLLSNPYTLSPVLFCSIILATHFIVPAHRHSGFDLILAGVETVVTFAVAYPAAVNLGAVLLQTAPPRGLPGGRMEAFLRAMREIEGHPKVLHLPAPHIWQITPTLHAPPAASYPSHLAPAFTREKLGASQNLVVTVDLHIKKDMLPSEAIVLMKWATERCRNALRLGVGDGKGGECEAHVTVGVVRG</sequence>
<comment type="caution">
    <text evidence="10">The sequence shown here is derived from an EMBL/GenBank/DDBJ whole genome shotgun (WGS) entry which is preliminary data.</text>
</comment>
<dbReference type="Gene3D" id="1.20.1510.10">
    <property type="entry name" value="Cation efflux protein transmembrane domain"/>
    <property type="match status" value="1"/>
</dbReference>
<feature type="compositionally biased region" description="Polar residues" evidence="8">
    <location>
        <begin position="224"/>
        <end position="236"/>
    </location>
</feature>
<keyword evidence="11" id="KW-1185">Reference proteome</keyword>
<name>A0A4R0RS45_9APHY</name>
<comment type="subcellular location">
    <subcellularLocation>
        <location evidence="1">Endomembrane system</location>
        <topology evidence="1">Multi-pass membrane protein</topology>
    </subcellularLocation>
</comment>
<gene>
    <name evidence="10" type="ORF">EIP91_002819</name>
</gene>
<evidence type="ECO:0000256" key="2">
    <source>
        <dbReference type="ARBA" id="ARBA00022448"/>
    </source>
</evidence>
<dbReference type="PANTHER" id="PTHR46531">
    <property type="entry name" value="ZINC TRANSPORTER 6"/>
    <property type="match status" value="1"/>
</dbReference>
<dbReference type="PANTHER" id="PTHR46531:SF1">
    <property type="entry name" value="ZINC TRANSPORTER 6"/>
    <property type="match status" value="1"/>
</dbReference>
<evidence type="ECO:0008006" key="12">
    <source>
        <dbReference type="Google" id="ProtNLM"/>
    </source>
</evidence>
<dbReference type="Proteomes" id="UP000292702">
    <property type="component" value="Unassembled WGS sequence"/>
</dbReference>